<evidence type="ECO:0000313" key="4">
    <source>
        <dbReference type="Proteomes" id="UP000199034"/>
    </source>
</evidence>
<evidence type="ECO:0000313" key="3">
    <source>
        <dbReference type="EMBL" id="SDD33943.1"/>
    </source>
</evidence>
<feature type="transmembrane region" description="Helical" evidence="2">
    <location>
        <begin position="115"/>
        <end position="138"/>
    </location>
</feature>
<evidence type="ECO:0008006" key="5">
    <source>
        <dbReference type="Google" id="ProtNLM"/>
    </source>
</evidence>
<name>A0A1G6TXZ7_9ACTN</name>
<keyword evidence="2" id="KW-0812">Transmembrane</keyword>
<feature type="transmembrane region" description="Helical" evidence="2">
    <location>
        <begin position="206"/>
        <end position="230"/>
    </location>
</feature>
<feature type="transmembrane region" description="Helical" evidence="2">
    <location>
        <begin position="46"/>
        <end position="64"/>
    </location>
</feature>
<organism evidence="3 4">
    <name type="scientific">Nocardioides lianchengensis</name>
    <dbReference type="NCBI Taxonomy" id="1045774"/>
    <lineage>
        <taxon>Bacteria</taxon>
        <taxon>Bacillati</taxon>
        <taxon>Actinomycetota</taxon>
        <taxon>Actinomycetes</taxon>
        <taxon>Propionibacteriales</taxon>
        <taxon>Nocardioidaceae</taxon>
        <taxon>Nocardioides</taxon>
    </lineage>
</organism>
<feature type="transmembrane region" description="Helical" evidence="2">
    <location>
        <begin position="303"/>
        <end position="323"/>
    </location>
</feature>
<feature type="transmembrane region" description="Helical" evidence="2">
    <location>
        <begin position="150"/>
        <end position="170"/>
    </location>
</feature>
<dbReference type="EMBL" id="FMZM01000007">
    <property type="protein sequence ID" value="SDD33943.1"/>
    <property type="molecule type" value="Genomic_DNA"/>
</dbReference>
<keyword evidence="4" id="KW-1185">Reference proteome</keyword>
<keyword evidence="2" id="KW-1133">Transmembrane helix</keyword>
<dbReference type="OrthoDB" id="3763449at2"/>
<feature type="region of interest" description="Disordered" evidence="1">
    <location>
        <begin position="547"/>
        <end position="575"/>
    </location>
</feature>
<dbReference type="STRING" id="1045774.SAMN05421872_107238"/>
<feature type="compositionally biased region" description="Low complexity" evidence="1">
    <location>
        <begin position="553"/>
        <end position="575"/>
    </location>
</feature>
<evidence type="ECO:0000256" key="1">
    <source>
        <dbReference type="SAM" id="MobiDB-lite"/>
    </source>
</evidence>
<accession>A0A1G6TXZ7</accession>
<feature type="transmembrane region" description="Helical" evidence="2">
    <location>
        <begin position="250"/>
        <end position="269"/>
    </location>
</feature>
<protein>
    <recommendedName>
        <fullName evidence="5">Dolichyl-phosphate-mannose-protein mannosyltransferase</fullName>
    </recommendedName>
</protein>
<dbReference type="Proteomes" id="UP000199034">
    <property type="component" value="Unassembled WGS sequence"/>
</dbReference>
<feature type="transmembrane region" description="Helical" evidence="2">
    <location>
        <begin position="384"/>
        <end position="402"/>
    </location>
</feature>
<sequence length="575" mass="61657">MSAPVIEPTPAPSEPVIKRTRERLAGTVQAVGHRPHDIPRRRWESLAIFAFFAVAYIWFGYWLVVEMHVVSFETLDRLNRSLMVWHNDPAKLSAIGFDYPPLTTLLISPLTLVPALARSLAIVPVASALFAAGTMVILNSMLRRAQVLTALRYAVLLAVGANPLVLLYGAGGSRQFIWISLVMVAVGALFAWYVTADIRFIMISGLAFSVATLAGYSSLIWFAIGALMIGSVLSRLGARGEEIEGTTVGFAAPTAYVIALWTAFNLILLSNPFAWITDSSDAASSIGVEHFTFLELAQYTGQLVLYGAPLAIVVLPALIFTGFRSNGFALWLAVMLAASILAPAASVALGLTDAPMLMRNALLILLFAVIGAIWVARSSGTQNAVVSAILVALLIGSIPWTFHAMKTYRYQNLESSFAAAISTRESQEGARTPTGGTVGTASEQAMADFIRANISGKSTILTDNAQTYAVMLLTGDPALFFDRVDRSDGPWQEAAKDPAGYDVRYLLLSTDTSEDLLSQLYSDAVDGTDTLLPEVFSTPRYTLVGVTPDYQRPDSSSPAAPTPALDDTTSGGSVQ</sequence>
<dbReference type="AlphaFoldDB" id="A0A1G6TXZ7"/>
<feature type="transmembrane region" description="Helical" evidence="2">
    <location>
        <begin position="361"/>
        <end position="378"/>
    </location>
</feature>
<proteinExistence type="predicted"/>
<keyword evidence="2" id="KW-0472">Membrane</keyword>
<evidence type="ECO:0000256" key="2">
    <source>
        <dbReference type="SAM" id="Phobius"/>
    </source>
</evidence>
<feature type="transmembrane region" description="Helical" evidence="2">
    <location>
        <begin position="329"/>
        <end position="349"/>
    </location>
</feature>
<dbReference type="RefSeq" id="WP_090857297.1">
    <property type="nucleotide sequence ID" value="NZ_FMZM01000007.1"/>
</dbReference>
<feature type="transmembrane region" description="Helical" evidence="2">
    <location>
        <begin position="176"/>
        <end position="194"/>
    </location>
</feature>
<reference evidence="3 4" key="1">
    <citation type="submission" date="2016-10" db="EMBL/GenBank/DDBJ databases">
        <authorList>
            <person name="de Groot N.N."/>
        </authorList>
    </citation>
    <scope>NUCLEOTIDE SEQUENCE [LARGE SCALE GENOMIC DNA]</scope>
    <source>
        <strain evidence="3 4">CGMCC 4.6858</strain>
    </source>
</reference>
<gene>
    <name evidence="3" type="ORF">SAMN05421872_107238</name>
</gene>